<dbReference type="PATRIC" id="fig|1227456.3.peg.1134"/>
<dbReference type="Pfam" id="PF26425">
    <property type="entry name" value="PIN_halo"/>
    <property type="match status" value="1"/>
</dbReference>
<gene>
    <name evidence="1" type="ORF">C450_05610</name>
</gene>
<dbReference type="EMBL" id="AOME01000027">
    <property type="protein sequence ID" value="EMA54509.1"/>
    <property type="molecule type" value="Genomic_DNA"/>
</dbReference>
<dbReference type="STRING" id="1227456.C450_05610"/>
<sequence>MTELDTANAGNPAWIADTGLFIACGRQQNDKYTALARFAQRHDRTFVIPHRVYDELGGAPERSTPDETPINTAIDAGWVRVADPLDYANPTVATVMDDVRGYIARASNRNEDTIEKADTALAGVAVQLLDADEAAYIYLVTTDTHAGEGSVAAVEDAGFDGQIEVVDGFELIEEITS</sequence>
<name>M0NBR0_9EURY</name>
<accession>M0NBR0</accession>
<proteinExistence type="predicted"/>
<comment type="caution">
    <text evidence="1">The sequence shown here is derived from an EMBL/GenBank/DDBJ whole genome shotgun (WGS) entry which is preliminary data.</text>
</comment>
<dbReference type="AlphaFoldDB" id="M0NBR0"/>
<evidence type="ECO:0000313" key="2">
    <source>
        <dbReference type="Proteomes" id="UP000011625"/>
    </source>
</evidence>
<evidence type="ECO:0000313" key="1">
    <source>
        <dbReference type="EMBL" id="EMA54509.1"/>
    </source>
</evidence>
<dbReference type="Proteomes" id="UP000011625">
    <property type="component" value="Unassembled WGS sequence"/>
</dbReference>
<dbReference type="RefSeq" id="WP_005041099.1">
    <property type="nucleotide sequence ID" value="NZ_AOME01000027.1"/>
</dbReference>
<keyword evidence="2" id="KW-1185">Reference proteome</keyword>
<dbReference type="OrthoDB" id="198445at2157"/>
<protein>
    <recommendedName>
        <fullName evidence="3">PIN domain-containing protein</fullName>
    </recommendedName>
</protein>
<reference evidence="1 2" key="1">
    <citation type="journal article" date="2014" name="PLoS Genet.">
        <title>Phylogenetically driven sequencing of extremely halophilic archaea reveals strategies for static and dynamic osmo-response.</title>
        <authorList>
            <person name="Becker E.A."/>
            <person name="Seitzer P.M."/>
            <person name="Tritt A."/>
            <person name="Larsen D."/>
            <person name="Krusor M."/>
            <person name="Yao A.I."/>
            <person name="Wu D."/>
            <person name="Madern D."/>
            <person name="Eisen J.A."/>
            <person name="Darling A.E."/>
            <person name="Facciotti M.T."/>
        </authorList>
    </citation>
    <scope>NUCLEOTIDE SEQUENCE [LARGE SCALE GENOMIC DNA]</scope>
    <source>
        <strain evidence="1 2">DSM 8989</strain>
    </source>
</reference>
<dbReference type="InterPro" id="IPR058703">
    <property type="entry name" value="PIN-containing"/>
</dbReference>
<organism evidence="1 2">
    <name type="scientific">Halococcus salifodinae DSM 8989</name>
    <dbReference type="NCBI Taxonomy" id="1227456"/>
    <lineage>
        <taxon>Archaea</taxon>
        <taxon>Methanobacteriati</taxon>
        <taxon>Methanobacteriota</taxon>
        <taxon>Stenosarchaea group</taxon>
        <taxon>Halobacteria</taxon>
        <taxon>Halobacteriales</taxon>
        <taxon>Halococcaceae</taxon>
        <taxon>Halococcus</taxon>
    </lineage>
</organism>
<evidence type="ECO:0008006" key="3">
    <source>
        <dbReference type="Google" id="ProtNLM"/>
    </source>
</evidence>